<feature type="region of interest" description="Disordered" evidence="1">
    <location>
        <begin position="1"/>
        <end position="24"/>
    </location>
</feature>
<dbReference type="RefSeq" id="WP_179771252.1">
    <property type="nucleotide sequence ID" value="NZ_JACCFK010000001.1"/>
</dbReference>
<gene>
    <name evidence="3" type="ORF">HNR02_000092</name>
</gene>
<sequence>MTEQQPASQAREWGAQQPPSKWSARKTVAAAAIAVGVAGAGGVAIYAAGGSTDASATQGGPGGGIQMPGGPGGSQAALSSALHGEYVVSDGKGGYTTEAMQIGTVTGISSTSLTAHSDDGYTRTYTIDSDTAAGNDADLSSIATGDTVTVVASVSGQTATADTVTEGSDQSGGQQGRQGTMPRREDGTADPGQN</sequence>
<dbReference type="AlphaFoldDB" id="A0A853AVU4"/>
<feature type="compositionally biased region" description="Gly residues" evidence="1">
    <location>
        <begin position="59"/>
        <end position="73"/>
    </location>
</feature>
<reference evidence="3 4" key="1">
    <citation type="submission" date="2020-07" db="EMBL/GenBank/DDBJ databases">
        <title>Sequencing the genomes of 1000 actinobacteria strains.</title>
        <authorList>
            <person name="Klenk H.-P."/>
        </authorList>
    </citation>
    <scope>NUCLEOTIDE SEQUENCE [LARGE SCALE GENOMIC DNA]</scope>
    <source>
        <strain evidence="3 4">DSM 104006</strain>
    </source>
</reference>
<name>A0A853AVU4_9PSEU</name>
<keyword evidence="2" id="KW-0472">Membrane</keyword>
<evidence type="ECO:0000256" key="1">
    <source>
        <dbReference type="SAM" id="MobiDB-lite"/>
    </source>
</evidence>
<feature type="region of interest" description="Disordered" evidence="1">
    <location>
        <begin position="51"/>
        <end position="78"/>
    </location>
</feature>
<keyword evidence="2" id="KW-0812">Transmembrane</keyword>
<evidence type="ECO:0000256" key="2">
    <source>
        <dbReference type="SAM" id="Phobius"/>
    </source>
</evidence>
<protein>
    <recommendedName>
        <fullName evidence="5">DUF5666 domain-containing protein</fullName>
    </recommendedName>
</protein>
<evidence type="ECO:0008006" key="5">
    <source>
        <dbReference type="Google" id="ProtNLM"/>
    </source>
</evidence>
<feature type="transmembrane region" description="Helical" evidence="2">
    <location>
        <begin position="28"/>
        <end position="48"/>
    </location>
</feature>
<feature type="region of interest" description="Disordered" evidence="1">
    <location>
        <begin position="159"/>
        <end position="194"/>
    </location>
</feature>
<proteinExistence type="predicted"/>
<dbReference type="Proteomes" id="UP000549616">
    <property type="component" value="Unassembled WGS sequence"/>
</dbReference>
<evidence type="ECO:0000313" key="3">
    <source>
        <dbReference type="EMBL" id="NYI86769.1"/>
    </source>
</evidence>
<keyword evidence="4" id="KW-1185">Reference proteome</keyword>
<dbReference type="EMBL" id="JACCFK010000001">
    <property type="protein sequence ID" value="NYI86769.1"/>
    <property type="molecule type" value="Genomic_DNA"/>
</dbReference>
<evidence type="ECO:0000313" key="4">
    <source>
        <dbReference type="Proteomes" id="UP000549616"/>
    </source>
</evidence>
<keyword evidence="2" id="KW-1133">Transmembrane helix</keyword>
<comment type="caution">
    <text evidence="3">The sequence shown here is derived from an EMBL/GenBank/DDBJ whole genome shotgun (WGS) entry which is preliminary data.</text>
</comment>
<accession>A0A853AVU4</accession>
<organism evidence="3 4">
    <name type="scientific">Amycolatopsis endophytica</name>
    <dbReference type="NCBI Taxonomy" id="860233"/>
    <lineage>
        <taxon>Bacteria</taxon>
        <taxon>Bacillati</taxon>
        <taxon>Actinomycetota</taxon>
        <taxon>Actinomycetes</taxon>
        <taxon>Pseudonocardiales</taxon>
        <taxon>Pseudonocardiaceae</taxon>
        <taxon>Amycolatopsis</taxon>
    </lineage>
</organism>